<keyword evidence="7 8" id="KW-0472">Membrane</keyword>
<proteinExistence type="inferred from homology"/>
<sequence length="375" mass="40716">MNDRFYPRRFMALLVKESLQILRDPSTMLIAFVLPLLLLFLFGYGVSLDTARTRIGLAVQDSSEAAASLAGAYRSSRWFQVQSRRDVTSLKDELIAGHIRGIVVIPSDFGQRVAAGIDAPIQVITDGSLPNTASFVAAYAEGVRATWAEGRALDRGVRLAPAIAPLPRFWFNPGLESRFALIPGSISIVMTMIGTLLTALVVAREWERGTLEALMATPVSMGEFLATKIIPYFVLGLGSMTLCVIVAVFLFGVPFRGSILALYAVGAAFLMPALGQGLLISAATKNQFVASQVALLTAFMPGLLLSGFLFEIGSMPKFIQGMTYAVPARYFIPPLTSVFVVGDLWPMFVRSILAMLGFGLLFFGLAFRVTRRRIA</sequence>
<comment type="subcellular location">
    <subcellularLocation>
        <location evidence="1">Cell membrane</location>
        <topology evidence="1">Multi-pass membrane protein</topology>
    </subcellularLocation>
</comment>
<dbReference type="EMBL" id="JACT01000003">
    <property type="protein sequence ID" value="KMS54651.1"/>
    <property type="molecule type" value="Genomic_DNA"/>
</dbReference>
<comment type="caution">
    <text evidence="10">The sequence shown here is derived from an EMBL/GenBank/DDBJ whole genome shotgun (WGS) entry which is preliminary data.</text>
</comment>
<evidence type="ECO:0000256" key="6">
    <source>
        <dbReference type="ARBA" id="ARBA00022989"/>
    </source>
</evidence>
<dbReference type="InterPro" id="IPR047817">
    <property type="entry name" value="ABC2_TM_bact-type"/>
</dbReference>
<evidence type="ECO:0000256" key="3">
    <source>
        <dbReference type="ARBA" id="ARBA00022448"/>
    </source>
</evidence>
<keyword evidence="3" id="KW-0813">Transport</keyword>
<gene>
    <name evidence="10" type="ORF">V473_15795</name>
</gene>
<evidence type="ECO:0000313" key="11">
    <source>
        <dbReference type="Proteomes" id="UP000052232"/>
    </source>
</evidence>
<dbReference type="Gene3D" id="3.40.1710.10">
    <property type="entry name" value="abc type-2 transporter like domain"/>
    <property type="match status" value="1"/>
</dbReference>
<feature type="transmembrane region" description="Helical" evidence="8">
    <location>
        <begin position="28"/>
        <end position="46"/>
    </location>
</feature>
<dbReference type="STRING" id="1420583.V473_15795"/>
<keyword evidence="4" id="KW-1003">Cell membrane</keyword>
<dbReference type="Pfam" id="PF12698">
    <property type="entry name" value="ABC2_membrane_3"/>
    <property type="match status" value="1"/>
</dbReference>
<evidence type="ECO:0000256" key="2">
    <source>
        <dbReference type="ARBA" id="ARBA00007783"/>
    </source>
</evidence>
<evidence type="ECO:0000256" key="4">
    <source>
        <dbReference type="ARBA" id="ARBA00022475"/>
    </source>
</evidence>
<protein>
    <submittedName>
        <fullName evidence="10">Membrane protein</fullName>
    </submittedName>
</protein>
<dbReference type="PATRIC" id="fig|1420583.3.peg.2956"/>
<feature type="transmembrane region" description="Helical" evidence="8">
    <location>
        <begin position="179"/>
        <end position="203"/>
    </location>
</feature>
<keyword evidence="5 8" id="KW-0812">Transmembrane</keyword>
<evidence type="ECO:0000313" key="10">
    <source>
        <dbReference type="EMBL" id="KMS54651.1"/>
    </source>
</evidence>
<feature type="transmembrane region" description="Helical" evidence="8">
    <location>
        <begin position="347"/>
        <end position="367"/>
    </location>
</feature>
<feature type="transmembrane region" description="Helical" evidence="8">
    <location>
        <begin position="289"/>
        <end position="310"/>
    </location>
</feature>
<evidence type="ECO:0000256" key="8">
    <source>
        <dbReference type="SAM" id="Phobius"/>
    </source>
</evidence>
<dbReference type="PANTHER" id="PTHR30294:SF29">
    <property type="entry name" value="MULTIDRUG ABC TRANSPORTER PERMEASE YBHS-RELATED"/>
    <property type="match status" value="1"/>
</dbReference>
<dbReference type="GO" id="GO:0140359">
    <property type="term" value="F:ABC-type transporter activity"/>
    <property type="evidence" value="ECO:0007669"/>
    <property type="project" value="InterPro"/>
</dbReference>
<dbReference type="AlphaFoldDB" id="A0A0J7XS21"/>
<evidence type="ECO:0000256" key="7">
    <source>
        <dbReference type="ARBA" id="ARBA00023136"/>
    </source>
</evidence>
<feature type="domain" description="ABC transmembrane type-2" evidence="9">
    <location>
        <begin position="133"/>
        <end position="373"/>
    </location>
</feature>
<dbReference type="RefSeq" id="WP_030540331.1">
    <property type="nucleotide sequence ID" value="NZ_KQ130435.1"/>
</dbReference>
<dbReference type="InterPro" id="IPR013525">
    <property type="entry name" value="ABC2_TM"/>
</dbReference>
<feature type="transmembrane region" description="Helical" evidence="8">
    <location>
        <begin position="260"/>
        <end position="283"/>
    </location>
</feature>
<reference evidence="10 11" key="1">
    <citation type="journal article" date="2015" name="G3 (Bethesda)">
        <title>Insights into Ongoing Evolution of the Hexachlorocyclohexane Catabolic Pathway from Comparative Genomics of Ten Sphingomonadaceae Strains.</title>
        <authorList>
            <person name="Pearce S.L."/>
            <person name="Oakeshott J.G."/>
            <person name="Pandey G."/>
        </authorList>
    </citation>
    <scope>NUCLEOTIDE SEQUENCE [LARGE SCALE GENOMIC DNA]</scope>
    <source>
        <strain evidence="10 11">LL01</strain>
    </source>
</reference>
<dbReference type="Proteomes" id="UP000052232">
    <property type="component" value="Unassembled WGS sequence"/>
</dbReference>
<dbReference type="PANTHER" id="PTHR30294">
    <property type="entry name" value="MEMBRANE COMPONENT OF ABC TRANSPORTER YHHJ-RELATED"/>
    <property type="match status" value="1"/>
</dbReference>
<comment type="similarity">
    <text evidence="2">Belongs to the ABC-2 integral membrane protein family.</text>
</comment>
<feature type="transmembrane region" description="Helical" evidence="8">
    <location>
        <begin position="229"/>
        <end position="253"/>
    </location>
</feature>
<dbReference type="InterPro" id="IPR051449">
    <property type="entry name" value="ABC-2_transporter_component"/>
</dbReference>
<keyword evidence="11" id="KW-1185">Reference proteome</keyword>
<organism evidence="10 11">
    <name type="scientific">Sphingobium cupriresistens LL01</name>
    <dbReference type="NCBI Taxonomy" id="1420583"/>
    <lineage>
        <taxon>Bacteria</taxon>
        <taxon>Pseudomonadati</taxon>
        <taxon>Pseudomonadota</taxon>
        <taxon>Alphaproteobacteria</taxon>
        <taxon>Sphingomonadales</taxon>
        <taxon>Sphingomonadaceae</taxon>
        <taxon>Sphingobium</taxon>
    </lineage>
</organism>
<keyword evidence="6 8" id="KW-1133">Transmembrane helix</keyword>
<evidence type="ECO:0000256" key="5">
    <source>
        <dbReference type="ARBA" id="ARBA00022692"/>
    </source>
</evidence>
<evidence type="ECO:0000256" key="1">
    <source>
        <dbReference type="ARBA" id="ARBA00004651"/>
    </source>
</evidence>
<dbReference type="GO" id="GO:0005886">
    <property type="term" value="C:plasma membrane"/>
    <property type="evidence" value="ECO:0007669"/>
    <property type="project" value="UniProtKB-SubCell"/>
</dbReference>
<feature type="transmembrane region" description="Helical" evidence="8">
    <location>
        <begin position="322"/>
        <end position="341"/>
    </location>
</feature>
<accession>A0A0J7XS21</accession>
<dbReference type="PROSITE" id="PS51012">
    <property type="entry name" value="ABC_TM2"/>
    <property type="match status" value="1"/>
</dbReference>
<name>A0A0J7XS21_9SPHN</name>
<evidence type="ECO:0000259" key="9">
    <source>
        <dbReference type="PROSITE" id="PS51012"/>
    </source>
</evidence>